<evidence type="ECO:0000313" key="2">
    <source>
        <dbReference type="EMBL" id="CEM16633.1"/>
    </source>
</evidence>
<reference evidence="2" key="1">
    <citation type="submission" date="2014-11" db="EMBL/GenBank/DDBJ databases">
        <authorList>
            <person name="Otto D Thomas"/>
            <person name="Naeem Raeece"/>
        </authorList>
    </citation>
    <scope>NUCLEOTIDE SEQUENCE</scope>
</reference>
<proteinExistence type="predicted"/>
<protein>
    <submittedName>
        <fullName evidence="2">Uncharacterized protein</fullName>
    </submittedName>
</protein>
<accession>A0A0G4FQB9</accession>
<dbReference type="EMBL" id="CDMZ01000550">
    <property type="protein sequence ID" value="CEM16633.1"/>
    <property type="molecule type" value="Genomic_DNA"/>
</dbReference>
<dbReference type="AlphaFoldDB" id="A0A0G4FQB9"/>
<feature type="compositionally biased region" description="Low complexity" evidence="1">
    <location>
        <begin position="35"/>
        <end position="45"/>
    </location>
</feature>
<feature type="compositionally biased region" description="Basic and acidic residues" evidence="1">
    <location>
        <begin position="49"/>
        <end position="61"/>
    </location>
</feature>
<name>A0A0G4FQB9_9ALVE</name>
<feature type="region of interest" description="Disordered" evidence="1">
    <location>
        <begin position="1"/>
        <end position="70"/>
    </location>
</feature>
<feature type="compositionally biased region" description="Basic and acidic residues" evidence="1">
    <location>
        <begin position="1"/>
        <end position="32"/>
    </location>
</feature>
<evidence type="ECO:0000256" key="1">
    <source>
        <dbReference type="SAM" id="MobiDB-lite"/>
    </source>
</evidence>
<gene>
    <name evidence="2" type="ORF">Cvel_3630</name>
</gene>
<dbReference type="VEuPathDB" id="CryptoDB:Cvel_3630"/>
<organism evidence="2">
    <name type="scientific">Chromera velia CCMP2878</name>
    <dbReference type="NCBI Taxonomy" id="1169474"/>
    <lineage>
        <taxon>Eukaryota</taxon>
        <taxon>Sar</taxon>
        <taxon>Alveolata</taxon>
        <taxon>Colpodellida</taxon>
        <taxon>Chromeraceae</taxon>
        <taxon>Chromera</taxon>
    </lineage>
</organism>
<sequence length="70" mass="7849">MPQEDRPTGKRARGKTEREDDEVERLSSHERLVPSSSSSSSSSSSTRVEGGDEKEMEKKPDAQFVQTHFP</sequence>